<keyword evidence="3" id="KW-1133">Transmembrane helix</keyword>
<keyword evidence="3" id="KW-0812">Transmembrane</keyword>
<dbReference type="GO" id="GO:0005524">
    <property type="term" value="F:ATP binding"/>
    <property type="evidence" value="ECO:0007669"/>
    <property type="project" value="UniProtKB-KW"/>
</dbReference>
<dbReference type="PANTHER" id="PTHR19375">
    <property type="entry name" value="HEAT SHOCK PROTEIN 70KDA"/>
    <property type="match status" value="1"/>
</dbReference>
<accession>A0AAD4V7Z1</accession>
<evidence type="ECO:0000256" key="1">
    <source>
        <dbReference type="ARBA" id="ARBA00022741"/>
    </source>
</evidence>
<evidence type="ECO:0000313" key="4">
    <source>
        <dbReference type="EMBL" id="KAI5319037.1"/>
    </source>
</evidence>
<name>A0AAD4V7Z1_PRUDU</name>
<evidence type="ECO:0000256" key="3">
    <source>
        <dbReference type="SAM" id="Phobius"/>
    </source>
</evidence>
<proteinExistence type="predicted"/>
<dbReference type="Gene3D" id="3.30.420.40">
    <property type="match status" value="1"/>
</dbReference>
<dbReference type="AlphaFoldDB" id="A0AAD4V7Z1"/>
<protein>
    <recommendedName>
        <fullName evidence="6">Heat shock protein 70</fullName>
    </recommendedName>
</protein>
<keyword evidence="1" id="KW-0547">Nucleotide-binding</keyword>
<feature type="transmembrane region" description="Helical" evidence="3">
    <location>
        <begin position="12"/>
        <end position="33"/>
    </location>
</feature>
<keyword evidence="2" id="KW-0067">ATP-binding</keyword>
<dbReference type="SUPFAM" id="SSF53067">
    <property type="entry name" value="Actin-like ATPase domain"/>
    <property type="match status" value="1"/>
</dbReference>
<keyword evidence="5" id="KW-1185">Reference proteome</keyword>
<dbReference type="Pfam" id="PF00012">
    <property type="entry name" value="HSP70"/>
    <property type="match status" value="1"/>
</dbReference>
<dbReference type="Proteomes" id="UP001054821">
    <property type="component" value="Chromosome 7"/>
</dbReference>
<gene>
    <name evidence="4" type="ORF">L3X38_038745</name>
</gene>
<dbReference type="InterPro" id="IPR013126">
    <property type="entry name" value="Hsp_70_fam"/>
</dbReference>
<keyword evidence="3" id="KW-0472">Membrane</keyword>
<evidence type="ECO:0000256" key="2">
    <source>
        <dbReference type="ARBA" id="ARBA00022840"/>
    </source>
</evidence>
<evidence type="ECO:0000313" key="5">
    <source>
        <dbReference type="Proteomes" id="UP001054821"/>
    </source>
</evidence>
<dbReference type="InterPro" id="IPR043129">
    <property type="entry name" value="ATPase_NBD"/>
</dbReference>
<comment type="caution">
    <text evidence="4">The sequence shown here is derived from an EMBL/GenBank/DDBJ whole genome shotgun (WGS) entry which is preliminary data.</text>
</comment>
<dbReference type="EMBL" id="JAJFAZ020000007">
    <property type="protein sequence ID" value="KAI5319037.1"/>
    <property type="molecule type" value="Genomic_DNA"/>
</dbReference>
<organism evidence="4 5">
    <name type="scientific">Prunus dulcis</name>
    <name type="common">Almond</name>
    <name type="synonym">Amygdalus dulcis</name>
    <dbReference type="NCBI Taxonomy" id="3755"/>
    <lineage>
        <taxon>Eukaryota</taxon>
        <taxon>Viridiplantae</taxon>
        <taxon>Streptophyta</taxon>
        <taxon>Embryophyta</taxon>
        <taxon>Tracheophyta</taxon>
        <taxon>Spermatophyta</taxon>
        <taxon>Magnoliopsida</taxon>
        <taxon>eudicotyledons</taxon>
        <taxon>Gunneridae</taxon>
        <taxon>Pentapetalae</taxon>
        <taxon>rosids</taxon>
        <taxon>fabids</taxon>
        <taxon>Rosales</taxon>
        <taxon>Rosaceae</taxon>
        <taxon>Amygdaloideae</taxon>
        <taxon>Amygdaleae</taxon>
        <taxon>Prunus</taxon>
    </lineage>
</organism>
<evidence type="ECO:0008006" key="6">
    <source>
        <dbReference type="Google" id="ProtNLM"/>
    </source>
</evidence>
<reference evidence="4 5" key="1">
    <citation type="journal article" date="2022" name="G3 (Bethesda)">
        <title>Whole-genome sequence and methylome profiling of the almond [Prunus dulcis (Mill.) D.A. Webb] cultivar 'Nonpareil'.</title>
        <authorList>
            <person name="D'Amico-Willman K.M."/>
            <person name="Ouma W.Z."/>
            <person name="Meulia T."/>
            <person name="Sideli G.M."/>
            <person name="Gradziel T.M."/>
            <person name="Fresnedo-Ramirez J."/>
        </authorList>
    </citation>
    <scope>NUCLEOTIDE SEQUENCE [LARGE SCALE GENOMIC DNA]</scope>
    <source>
        <strain evidence="4">Clone GOH B32 T37-40</strain>
    </source>
</reference>
<dbReference type="FunFam" id="3.90.640.10:FF:000003">
    <property type="entry name" value="Molecular chaperone DnaK"/>
    <property type="match status" value="1"/>
</dbReference>
<dbReference type="GO" id="GO:0140662">
    <property type="term" value="F:ATP-dependent protein folding chaperone"/>
    <property type="evidence" value="ECO:0007669"/>
    <property type="project" value="InterPro"/>
</dbReference>
<dbReference type="Gene3D" id="3.90.640.10">
    <property type="entry name" value="Actin, Chain A, domain 4"/>
    <property type="match status" value="1"/>
</dbReference>
<sequence>MLKYENYKRIFVCGNICFAALDVSLLIIGHGVFDVKATAGDTHLGGEDLDKRMVNYCVEEFKTKQYVDIGGNAKALRKAKTACENGYQEEFEIIPRKSEQE</sequence>